<protein>
    <submittedName>
        <fullName evidence="2">Uncharacterized protein</fullName>
    </submittedName>
</protein>
<feature type="region of interest" description="Disordered" evidence="1">
    <location>
        <begin position="50"/>
        <end position="72"/>
    </location>
</feature>
<dbReference type="AlphaFoldDB" id="A0A382T4Y6"/>
<dbReference type="EMBL" id="UINC01133873">
    <property type="protein sequence ID" value="SVD17063.1"/>
    <property type="molecule type" value="Genomic_DNA"/>
</dbReference>
<name>A0A382T4Y6_9ZZZZ</name>
<feature type="non-terminal residue" evidence="2">
    <location>
        <position position="1"/>
    </location>
</feature>
<organism evidence="2">
    <name type="scientific">marine metagenome</name>
    <dbReference type="NCBI Taxonomy" id="408172"/>
    <lineage>
        <taxon>unclassified sequences</taxon>
        <taxon>metagenomes</taxon>
        <taxon>ecological metagenomes</taxon>
    </lineage>
</organism>
<dbReference type="Gene3D" id="2.30.110.10">
    <property type="entry name" value="Electron Transport, Fmn-binding Protein, Chain A"/>
    <property type="match status" value="1"/>
</dbReference>
<accession>A0A382T4Y6</accession>
<sequence length="72" mass="7726">PKELAATTVVRFGLEEASVKISEGPPSDERSDYESDAWAGVIPLTLKSGKPQPDPCLKSGIPVPEYIGDRKT</sequence>
<evidence type="ECO:0000256" key="1">
    <source>
        <dbReference type="SAM" id="MobiDB-lite"/>
    </source>
</evidence>
<proteinExistence type="predicted"/>
<dbReference type="SUPFAM" id="SSF50475">
    <property type="entry name" value="FMN-binding split barrel"/>
    <property type="match status" value="1"/>
</dbReference>
<dbReference type="InterPro" id="IPR012349">
    <property type="entry name" value="Split_barrel_FMN-bd"/>
</dbReference>
<gene>
    <name evidence="2" type="ORF">METZ01_LOCUS369917</name>
</gene>
<reference evidence="2" key="1">
    <citation type="submission" date="2018-05" db="EMBL/GenBank/DDBJ databases">
        <authorList>
            <person name="Lanie J.A."/>
            <person name="Ng W.-L."/>
            <person name="Kazmierczak K.M."/>
            <person name="Andrzejewski T.M."/>
            <person name="Davidsen T.M."/>
            <person name="Wayne K.J."/>
            <person name="Tettelin H."/>
            <person name="Glass J.I."/>
            <person name="Rusch D."/>
            <person name="Podicherti R."/>
            <person name="Tsui H.-C.T."/>
            <person name="Winkler M.E."/>
        </authorList>
    </citation>
    <scope>NUCLEOTIDE SEQUENCE</scope>
</reference>
<evidence type="ECO:0000313" key="2">
    <source>
        <dbReference type="EMBL" id="SVD17063.1"/>
    </source>
</evidence>